<reference evidence="2 4" key="2">
    <citation type="submission" date="2016-10" db="EMBL/GenBank/DDBJ databases">
        <authorList>
            <person name="Varghese N."/>
            <person name="Submissions S."/>
        </authorList>
    </citation>
    <scope>NUCLEOTIDE SEQUENCE [LARGE SCALE GENOMIC DNA]</scope>
    <source>
        <strain evidence="2 4">BS2773</strain>
    </source>
</reference>
<dbReference type="Proteomes" id="UP000181661">
    <property type="component" value="Unassembled WGS sequence"/>
</dbReference>
<proteinExistence type="predicted"/>
<evidence type="ECO:0000313" key="4">
    <source>
        <dbReference type="Proteomes" id="UP000182179"/>
    </source>
</evidence>
<accession>A0A1S2V4K2</accession>
<dbReference type="EMBL" id="FNTS01000002">
    <property type="protein sequence ID" value="SED27862.1"/>
    <property type="molecule type" value="Genomic_DNA"/>
</dbReference>
<evidence type="ECO:0000313" key="2">
    <source>
        <dbReference type="EMBL" id="SED27862.1"/>
    </source>
</evidence>
<reference evidence="1 3" key="1">
    <citation type="submission" date="2016-08" db="EMBL/GenBank/DDBJ databases">
        <title>Draft genome sequence of Pseudomonas costantinii LMG 22119, type strain isolated from cultivated mushroom (Agaricus bisporus) sporophores.</title>
        <authorList>
            <person name="Tambong J.T."/>
        </authorList>
    </citation>
    <scope>NUCLEOTIDE SEQUENCE [LARGE SCALE GENOMIC DNA]</scope>
    <source>
        <strain evidence="1 3">LMG 22119</strain>
    </source>
</reference>
<dbReference type="EMBL" id="MDDR01000024">
    <property type="protein sequence ID" value="OIN52918.1"/>
    <property type="molecule type" value="Genomic_DNA"/>
</dbReference>
<name>A0A1S2V4K2_9PSED</name>
<evidence type="ECO:0000313" key="1">
    <source>
        <dbReference type="EMBL" id="OIN52918.1"/>
    </source>
</evidence>
<dbReference type="Proteomes" id="UP000182179">
    <property type="component" value="Unassembled WGS sequence"/>
</dbReference>
<evidence type="ECO:0000313" key="3">
    <source>
        <dbReference type="Proteomes" id="UP000181661"/>
    </source>
</evidence>
<gene>
    <name evidence="1" type="ORF">BFL40_12515</name>
    <name evidence="2" type="ORF">SAMN04515675_0538</name>
</gene>
<dbReference type="RefSeq" id="WP_071484287.1">
    <property type="nucleotide sequence ID" value="NZ_FNTS01000002.1"/>
</dbReference>
<organism evidence="1 3">
    <name type="scientific">Pseudomonas costantinii</name>
    <dbReference type="NCBI Taxonomy" id="168469"/>
    <lineage>
        <taxon>Bacteria</taxon>
        <taxon>Pseudomonadati</taxon>
        <taxon>Pseudomonadota</taxon>
        <taxon>Gammaproteobacteria</taxon>
        <taxon>Pseudomonadales</taxon>
        <taxon>Pseudomonadaceae</taxon>
        <taxon>Pseudomonas</taxon>
    </lineage>
</organism>
<keyword evidence="4" id="KW-1185">Reference proteome</keyword>
<dbReference type="AlphaFoldDB" id="A0A1S2V4K2"/>
<comment type="caution">
    <text evidence="1">The sequence shown here is derived from an EMBL/GenBank/DDBJ whole genome shotgun (WGS) entry which is preliminary data.</text>
</comment>
<sequence length="95" mass="10760">MSKRQPMQPVEIAADRVVRFKKNQIICDMQELCAKHGLDLNDIACREYSKDDRSQLMQLIGYSVSGYGDLDCSRAKHVMRADEKADALQNAVLSK</sequence>
<protein>
    <submittedName>
        <fullName evidence="1">Uncharacterized protein</fullName>
    </submittedName>
</protein>